<protein>
    <recommendedName>
        <fullName evidence="3">Alcohol acetyltransferase</fullName>
    </recommendedName>
</protein>
<accession>A0ABR6WS32</accession>
<comment type="caution">
    <text evidence="1">The sequence shown here is derived from an EMBL/GenBank/DDBJ whole genome shotgun (WGS) entry which is preliminary data.</text>
</comment>
<proteinExistence type="predicted"/>
<dbReference type="EMBL" id="WJBC01000003">
    <property type="protein sequence ID" value="MBC3803427.1"/>
    <property type="molecule type" value="Genomic_DNA"/>
</dbReference>
<dbReference type="SUPFAM" id="SSF52777">
    <property type="entry name" value="CoA-dependent acyltransferases"/>
    <property type="match status" value="1"/>
</dbReference>
<dbReference type="Proteomes" id="UP000603234">
    <property type="component" value="Unassembled WGS sequence"/>
</dbReference>
<evidence type="ECO:0000313" key="2">
    <source>
        <dbReference type="Proteomes" id="UP000603234"/>
    </source>
</evidence>
<evidence type="ECO:0000313" key="1">
    <source>
        <dbReference type="EMBL" id="MBC3803427.1"/>
    </source>
</evidence>
<organism evidence="1 2">
    <name type="scientific">Acetobacterium fimetarium</name>
    <dbReference type="NCBI Taxonomy" id="52691"/>
    <lineage>
        <taxon>Bacteria</taxon>
        <taxon>Bacillati</taxon>
        <taxon>Bacillota</taxon>
        <taxon>Clostridia</taxon>
        <taxon>Eubacteriales</taxon>
        <taxon>Eubacteriaceae</taxon>
        <taxon>Acetobacterium</taxon>
    </lineage>
</organism>
<sequence>MEEKNHRNKFYSLDNAGFLYTSIASSRMSTVYRMTVGLAEAVDKAALQQALEQIIHRFPYFQVTLKRGLFWYYYEHTEVIPQVEEEAYYPCKTMRQRQGKTLPFRVLYYKSYIHVEFNHSLCDGGGGLVFFQTLLVEYFKVKKGIVPKDLGNAMDIHSDVDPKEFEDSFKVYHKEKVPPPPGDRKVYHFPFELLDKGEYLLLTGIVPVAPLLALAKQNKCSLTQYLLALYMESIQEYIQGLPMSEKKKRHQRIAINVPVDLRKMFPSITMRNFFISLNPEIDLALGYYTREEIIEQIKSYMGLYMNPKYINRYISRNVRNEQFIFLRIIPLWVKKLLMPIIYNRYGERGYTSGLSNLGVITVPEEIKPFVKSIQVFPAPSAESRLKLVTVSYDGKLSLSFGKTSGVTVIEKIFFRKIRQLGIPVKIETNKR</sequence>
<evidence type="ECO:0008006" key="3">
    <source>
        <dbReference type="Google" id="ProtNLM"/>
    </source>
</evidence>
<reference evidence="1 2" key="1">
    <citation type="journal article" date="2020" name="mSystems">
        <title>Defining Genomic and Predicted Metabolic Features of the Acetobacterium Genus.</title>
        <authorList>
            <person name="Ross D.E."/>
            <person name="Marshall C.W."/>
            <person name="Gulliver D."/>
            <person name="May H.D."/>
            <person name="Norman R.S."/>
        </authorList>
    </citation>
    <scope>NUCLEOTIDE SEQUENCE [LARGE SCALE GENOMIC DNA]</scope>
    <source>
        <strain evidence="1 2">DSM 8238</strain>
    </source>
</reference>
<keyword evidence="2" id="KW-1185">Reference proteome</keyword>
<gene>
    <name evidence="1" type="ORF">GH808_03130</name>
</gene>
<name>A0ABR6WS32_9FIRM</name>